<evidence type="ECO:0000313" key="2">
    <source>
        <dbReference type="EMBL" id="GFD12375.1"/>
    </source>
</evidence>
<organism evidence="2">
    <name type="scientific">Tanacetum cinerariifolium</name>
    <name type="common">Dalmatian daisy</name>
    <name type="synonym">Chrysanthemum cinerariifolium</name>
    <dbReference type="NCBI Taxonomy" id="118510"/>
    <lineage>
        <taxon>Eukaryota</taxon>
        <taxon>Viridiplantae</taxon>
        <taxon>Streptophyta</taxon>
        <taxon>Embryophyta</taxon>
        <taxon>Tracheophyta</taxon>
        <taxon>Spermatophyta</taxon>
        <taxon>Magnoliopsida</taxon>
        <taxon>eudicotyledons</taxon>
        <taxon>Gunneridae</taxon>
        <taxon>Pentapetalae</taxon>
        <taxon>asterids</taxon>
        <taxon>campanulids</taxon>
        <taxon>Asterales</taxon>
        <taxon>Asteraceae</taxon>
        <taxon>Asteroideae</taxon>
        <taxon>Anthemideae</taxon>
        <taxon>Anthemidinae</taxon>
        <taxon>Tanacetum</taxon>
    </lineage>
</organism>
<protein>
    <submittedName>
        <fullName evidence="2">Uncharacterized protein</fullName>
    </submittedName>
</protein>
<evidence type="ECO:0000256" key="1">
    <source>
        <dbReference type="SAM" id="MobiDB-lite"/>
    </source>
</evidence>
<dbReference type="EMBL" id="BKCJ011265170">
    <property type="protein sequence ID" value="GFD12375.1"/>
    <property type="molecule type" value="Genomic_DNA"/>
</dbReference>
<comment type="caution">
    <text evidence="2">The sequence shown here is derived from an EMBL/GenBank/DDBJ whole genome shotgun (WGS) entry which is preliminary data.</text>
</comment>
<gene>
    <name evidence="2" type="ORF">Tci_884344</name>
</gene>
<dbReference type="AlphaFoldDB" id="A0A699TNQ4"/>
<feature type="region of interest" description="Disordered" evidence="1">
    <location>
        <begin position="1"/>
        <end position="35"/>
    </location>
</feature>
<proteinExistence type="predicted"/>
<feature type="non-terminal residue" evidence="2">
    <location>
        <position position="35"/>
    </location>
</feature>
<accession>A0A699TNQ4</accession>
<name>A0A699TNQ4_TANCI</name>
<reference evidence="2" key="1">
    <citation type="journal article" date="2019" name="Sci. Rep.">
        <title>Draft genome of Tanacetum cinerariifolium, the natural source of mosquito coil.</title>
        <authorList>
            <person name="Yamashiro T."/>
            <person name="Shiraishi A."/>
            <person name="Satake H."/>
            <person name="Nakayama K."/>
        </authorList>
    </citation>
    <scope>NUCLEOTIDE SEQUENCE</scope>
</reference>
<sequence length="35" mass="4224">MNSHTGKRNWRERFPAITNSEHWHQSTKPGKYRNA</sequence>